<evidence type="ECO:0000256" key="1">
    <source>
        <dbReference type="ARBA" id="ARBA00022729"/>
    </source>
</evidence>
<name>A0ABP1PLJ4_9HEXA</name>
<accession>A0ABP1PLJ4</accession>
<dbReference type="PROSITE" id="PS51392">
    <property type="entry name" value="KEN"/>
    <property type="match status" value="1"/>
</dbReference>
<dbReference type="EMBL" id="CAXLJM020000001">
    <property type="protein sequence ID" value="CAL8068550.1"/>
    <property type="molecule type" value="Genomic_DNA"/>
</dbReference>
<evidence type="ECO:0000259" key="4">
    <source>
        <dbReference type="PROSITE" id="PS50011"/>
    </source>
</evidence>
<dbReference type="PROSITE" id="PS50011">
    <property type="entry name" value="PROTEIN_KINASE_DOM"/>
    <property type="match status" value="1"/>
</dbReference>
<evidence type="ECO:0000256" key="3">
    <source>
        <dbReference type="ARBA" id="ARBA00022840"/>
    </source>
</evidence>
<dbReference type="SUPFAM" id="SSF56112">
    <property type="entry name" value="Protein kinase-like (PK-like)"/>
    <property type="match status" value="1"/>
</dbReference>
<dbReference type="SMART" id="SM00220">
    <property type="entry name" value="S_TKc"/>
    <property type="match status" value="1"/>
</dbReference>
<dbReference type="InterPro" id="IPR010513">
    <property type="entry name" value="KEN_dom"/>
</dbReference>
<dbReference type="InterPro" id="IPR038357">
    <property type="entry name" value="KEN_sf"/>
</dbReference>
<dbReference type="InterPro" id="IPR008271">
    <property type="entry name" value="Ser/Thr_kinase_AS"/>
</dbReference>
<sequence length="444" mass="50976">MGNFLQPSRKITYSETNADVLGEGSNGTKVYRGKWENQTVAVKRIVCEQTDMENIQKEINILIKCDSHKNVVRYFDKEVQGDFIVLALELCEFTLEKWVEIKGASEDLPKISRIKILEGATEGINYLHSQSPIIIHRDIKPQNILLRVDKTIDEITVKISDFGICKILPEGRSCQTITGGSAAGTDGWMAPEILRFLKETGAEPSQSEIQEKFVMTKSTDIFSLGCVFYYVLTWGNHPYGVPLLRNGNILVNKSIFDKLDIEHKGFTWLLKAMTSKDIEKRPPSSEILKHHIFWSKEENINFLEDISNSSETHSVRLENCITSLEARDKLFQDESGSWWMQLCPDLRTHLTKKFGPKAQENKSTVMKLIRLIRNMHNHILGKDVSSELKMSMGVSKSDMYDYWITRFPYIVTVTWIAFQPLKKHANYALGKYYSDFNFEFGSFK</sequence>
<evidence type="ECO:0000256" key="2">
    <source>
        <dbReference type="ARBA" id="ARBA00022741"/>
    </source>
</evidence>
<dbReference type="Proteomes" id="UP001642540">
    <property type="component" value="Unassembled WGS sequence"/>
</dbReference>
<evidence type="ECO:0000259" key="5">
    <source>
        <dbReference type="PROSITE" id="PS51392"/>
    </source>
</evidence>
<dbReference type="PROSITE" id="PS00108">
    <property type="entry name" value="PROTEIN_KINASE_ST"/>
    <property type="match status" value="1"/>
</dbReference>
<keyword evidence="1" id="KW-0732">Signal</keyword>
<dbReference type="Pfam" id="PF06479">
    <property type="entry name" value="Ribonuc_2-5A"/>
    <property type="match status" value="1"/>
</dbReference>
<keyword evidence="7" id="KW-1185">Reference proteome</keyword>
<feature type="domain" description="KEN" evidence="5">
    <location>
        <begin position="296"/>
        <end position="435"/>
    </location>
</feature>
<dbReference type="InterPro" id="IPR011009">
    <property type="entry name" value="Kinase-like_dom_sf"/>
</dbReference>
<evidence type="ECO:0000313" key="6">
    <source>
        <dbReference type="EMBL" id="CAL8068550.1"/>
    </source>
</evidence>
<comment type="caution">
    <text evidence="6">The sequence shown here is derived from an EMBL/GenBank/DDBJ whole genome shotgun (WGS) entry which is preliminary data.</text>
</comment>
<dbReference type="PANTHER" id="PTHR13954:SF6">
    <property type="entry name" value="NON-SPECIFIC SERINE_THREONINE PROTEIN KINASE"/>
    <property type="match status" value="1"/>
</dbReference>
<organism evidence="6 7">
    <name type="scientific">Orchesella dallaii</name>
    <dbReference type="NCBI Taxonomy" id="48710"/>
    <lineage>
        <taxon>Eukaryota</taxon>
        <taxon>Metazoa</taxon>
        <taxon>Ecdysozoa</taxon>
        <taxon>Arthropoda</taxon>
        <taxon>Hexapoda</taxon>
        <taxon>Collembola</taxon>
        <taxon>Entomobryomorpha</taxon>
        <taxon>Entomobryoidea</taxon>
        <taxon>Orchesellidae</taxon>
        <taxon>Orchesellinae</taxon>
        <taxon>Orchesella</taxon>
    </lineage>
</organism>
<protein>
    <submittedName>
        <fullName evidence="6">Uncharacterized protein</fullName>
    </submittedName>
</protein>
<dbReference type="InterPro" id="IPR045133">
    <property type="entry name" value="IRE1/2-like"/>
</dbReference>
<dbReference type="InterPro" id="IPR000719">
    <property type="entry name" value="Prot_kinase_dom"/>
</dbReference>
<dbReference type="Gene3D" id="1.10.510.10">
    <property type="entry name" value="Transferase(Phosphotransferase) domain 1"/>
    <property type="match status" value="1"/>
</dbReference>
<keyword evidence="2" id="KW-0547">Nucleotide-binding</keyword>
<keyword evidence="3" id="KW-0067">ATP-binding</keyword>
<feature type="domain" description="Protein kinase" evidence="4">
    <location>
        <begin position="15"/>
        <end position="293"/>
    </location>
</feature>
<dbReference type="Gene3D" id="3.30.200.20">
    <property type="entry name" value="Phosphorylase Kinase, domain 1"/>
    <property type="match status" value="1"/>
</dbReference>
<evidence type="ECO:0000313" key="7">
    <source>
        <dbReference type="Proteomes" id="UP001642540"/>
    </source>
</evidence>
<dbReference type="Gene3D" id="1.20.1440.180">
    <property type="entry name" value="KEN domain"/>
    <property type="match status" value="1"/>
</dbReference>
<dbReference type="Pfam" id="PF00069">
    <property type="entry name" value="Pkinase"/>
    <property type="match status" value="1"/>
</dbReference>
<gene>
    <name evidence="6" type="ORF">ODALV1_LOCUS332</name>
</gene>
<dbReference type="PANTHER" id="PTHR13954">
    <property type="entry name" value="IRE1-RELATED"/>
    <property type="match status" value="1"/>
</dbReference>
<proteinExistence type="predicted"/>
<reference evidence="6 7" key="1">
    <citation type="submission" date="2024-08" db="EMBL/GenBank/DDBJ databases">
        <authorList>
            <person name="Cucini C."/>
            <person name="Frati F."/>
        </authorList>
    </citation>
    <scope>NUCLEOTIDE SEQUENCE [LARGE SCALE GENOMIC DNA]</scope>
</reference>